<dbReference type="GO" id="GO:0003989">
    <property type="term" value="F:acetyl-CoA carboxylase activity"/>
    <property type="evidence" value="ECO:0007669"/>
    <property type="project" value="InterPro"/>
</dbReference>
<organism evidence="1 2">
    <name type="scientific">Microbacterium endophyticum</name>
    <dbReference type="NCBI Taxonomy" id="1526412"/>
    <lineage>
        <taxon>Bacteria</taxon>
        <taxon>Bacillati</taxon>
        <taxon>Actinomycetota</taxon>
        <taxon>Actinomycetes</taxon>
        <taxon>Micrococcales</taxon>
        <taxon>Microbacteriaceae</taxon>
        <taxon>Microbacterium</taxon>
    </lineage>
</organism>
<dbReference type="RefSeq" id="WP_165139183.1">
    <property type="nucleotide sequence ID" value="NZ_CP049255.1"/>
</dbReference>
<dbReference type="InterPro" id="IPR032716">
    <property type="entry name" value="ACC_epsilon"/>
</dbReference>
<evidence type="ECO:0000313" key="1">
    <source>
        <dbReference type="EMBL" id="MBB2976363.1"/>
    </source>
</evidence>
<evidence type="ECO:0008006" key="3">
    <source>
        <dbReference type="Google" id="ProtNLM"/>
    </source>
</evidence>
<protein>
    <recommendedName>
        <fullName evidence="3">Acyl-CoA carboxylase subunit epsilon</fullName>
    </recommendedName>
</protein>
<proteinExistence type="predicted"/>
<dbReference type="AlphaFoldDB" id="A0A7W4V3U2"/>
<gene>
    <name evidence="1" type="ORF">FHX49_001937</name>
</gene>
<comment type="caution">
    <text evidence="1">The sequence shown here is derived from an EMBL/GenBank/DDBJ whole genome shotgun (WGS) entry which is preliminary data.</text>
</comment>
<evidence type="ECO:0000313" key="2">
    <source>
        <dbReference type="Proteomes" id="UP000529310"/>
    </source>
</evidence>
<reference evidence="1 2" key="1">
    <citation type="submission" date="2020-08" db="EMBL/GenBank/DDBJ databases">
        <title>Sequencing the genomes of 1000 actinobacteria strains.</title>
        <authorList>
            <person name="Klenk H.-P."/>
        </authorList>
    </citation>
    <scope>NUCLEOTIDE SEQUENCE [LARGE SCALE GENOMIC DNA]</scope>
    <source>
        <strain evidence="1 2">DSM 27099</strain>
    </source>
</reference>
<accession>A0A7W4V3U2</accession>
<dbReference type="GO" id="GO:0004658">
    <property type="term" value="F:propionyl-CoA carboxylase activity"/>
    <property type="evidence" value="ECO:0007669"/>
    <property type="project" value="InterPro"/>
</dbReference>
<dbReference type="EMBL" id="JACHWQ010000005">
    <property type="protein sequence ID" value="MBB2976363.1"/>
    <property type="molecule type" value="Genomic_DNA"/>
</dbReference>
<keyword evidence="2" id="KW-1185">Reference proteome</keyword>
<sequence>MTEADATTPGDFSLEVRRGDPTDAELAAVMAVVSEAYAVEADEAIADDAAARSAWEISARALREPLRRDVRWGRFSG</sequence>
<dbReference type="Proteomes" id="UP000529310">
    <property type="component" value="Unassembled WGS sequence"/>
</dbReference>
<dbReference type="Pfam" id="PF13822">
    <property type="entry name" value="ACC_epsilon"/>
    <property type="match status" value="1"/>
</dbReference>
<name>A0A7W4V3U2_9MICO</name>